<name>A0ABR2IJS1_9PEZI</name>
<dbReference type="SUPFAM" id="SSF52540">
    <property type="entry name" value="P-loop containing nucleoside triphosphate hydrolases"/>
    <property type="match status" value="1"/>
</dbReference>
<gene>
    <name evidence="2" type="ORF">PGQ11_009692</name>
</gene>
<evidence type="ECO:0000313" key="3">
    <source>
        <dbReference type="Proteomes" id="UP001390339"/>
    </source>
</evidence>
<comment type="caution">
    <text evidence="2">The sequence shown here is derived from an EMBL/GenBank/DDBJ whole genome shotgun (WGS) entry which is preliminary data.</text>
</comment>
<organism evidence="2 3">
    <name type="scientific">Apiospora arundinis</name>
    <dbReference type="NCBI Taxonomy" id="335852"/>
    <lineage>
        <taxon>Eukaryota</taxon>
        <taxon>Fungi</taxon>
        <taxon>Dikarya</taxon>
        <taxon>Ascomycota</taxon>
        <taxon>Pezizomycotina</taxon>
        <taxon>Sordariomycetes</taxon>
        <taxon>Xylariomycetidae</taxon>
        <taxon>Amphisphaeriales</taxon>
        <taxon>Apiosporaceae</taxon>
        <taxon>Apiospora</taxon>
    </lineage>
</organism>
<dbReference type="Proteomes" id="UP001390339">
    <property type="component" value="Unassembled WGS sequence"/>
</dbReference>
<evidence type="ECO:0000313" key="2">
    <source>
        <dbReference type="EMBL" id="KAK8863457.1"/>
    </source>
</evidence>
<dbReference type="Pfam" id="PF13424">
    <property type="entry name" value="TPR_12"/>
    <property type="match status" value="2"/>
</dbReference>
<reference evidence="2 3" key="1">
    <citation type="journal article" date="2024" name="IMA Fungus">
        <title>Apiospora arundinis, a panoply of carbohydrate-active enzymes and secondary metabolites.</title>
        <authorList>
            <person name="Sorensen T."/>
            <person name="Petersen C."/>
            <person name="Muurmann A.T."/>
            <person name="Christiansen J.V."/>
            <person name="Brundto M.L."/>
            <person name="Overgaard C.K."/>
            <person name="Boysen A.T."/>
            <person name="Wollenberg R.D."/>
            <person name="Larsen T.O."/>
            <person name="Sorensen J.L."/>
            <person name="Nielsen K.L."/>
            <person name="Sondergaard T.E."/>
        </authorList>
    </citation>
    <scope>NUCLEOTIDE SEQUENCE [LARGE SCALE GENOMIC DNA]</scope>
    <source>
        <strain evidence="2 3">AAU 773</strain>
    </source>
</reference>
<dbReference type="InterPro" id="IPR053137">
    <property type="entry name" value="NLR-like"/>
</dbReference>
<dbReference type="Gene3D" id="3.40.50.300">
    <property type="entry name" value="P-loop containing nucleotide triphosphate hydrolases"/>
    <property type="match status" value="1"/>
</dbReference>
<feature type="coiled-coil region" evidence="1">
    <location>
        <begin position="801"/>
        <end position="828"/>
    </location>
</feature>
<dbReference type="InterPro" id="IPR027417">
    <property type="entry name" value="P-loop_NTPase"/>
</dbReference>
<sequence>MASNSVRDVQAFGSSRLHVGNSYSDSSETNYNITVGLGHLSIQTPSVCRYFPYQRNQQLVERPDIVEKLNNILPVSTDYHGAALWGLGGTGKTQIALAYAYNRCEDHDCSVFWVNADNETTFKQDYRSIGIRLGLVTEMNGDDFLHNVRAKMEASPKWVLVLDNADCLDLFGITRLPQEAPPSHGPTTINLRDYIPHGPTGTVLWTSRDRQILTVVGPAQAIQVTQMTHEEAVTLFENFRGIKVHGEEREYVEKLLEELGRFLLAISQAASYMRETSTSPGEYLADIQEKSDRWEILGNSEPDCHRRPDVSNSILATWGISINRIRQDDILAYNVLCVLAFTDNQNIPFDLAREAASSCATDYGRVSPTTRDKPRRRADESKIRFRKAITRLEQYSFLHSLIGDGSAQTRAYEMHKLLQEAARYHLRSIGRDQSKDLYFARAAFEATNKLFPQYSDHHYHDVYGRENWAECEKYLAHVLQIAKWAGLQDGHLEVADLLMRASTYLSERGRWMEKLLIEQKATKLRQTVLGSRHRLTTLSIWAQVNSYAEIGDYRTAEKICREVFLLQKELLGDRDKDTLRSLETLAAIHSIQWRCEEVQKVPIYLLELRREILGDRHPDTIYSMSVLATTYHYQKRYAEAESLMLDVVKLRRKVLGSKNPCTISSMASLAAIYHEQGRYAASENLEMEVLELQREVLSDNHPATMSRMSQLAVTYCLQKKYTKAEAMIVDALERQSKGLGQKHPDTVRSLSHLGLIYSSQGRLTEAERIEVEVLKLRREVRGERHPDTMDAMKKLAWTYGKQGLEAKREEIIKELTNLEGEVQRATLEATTEMIAMMGENTD</sequence>
<dbReference type="PANTHER" id="PTHR46082:SF11">
    <property type="entry name" value="AAA+ ATPASE DOMAIN-CONTAINING PROTEIN-RELATED"/>
    <property type="match status" value="1"/>
</dbReference>
<keyword evidence="1" id="KW-0175">Coiled coil</keyword>
<dbReference type="PANTHER" id="PTHR46082">
    <property type="entry name" value="ATP/GTP-BINDING PROTEIN-RELATED"/>
    <property type="match status" value="1"/>
</dbReference>
<evidence type="ECO:0000256" key="1">
    <source>
        <dbReference type="SAM" id="Coils"/>
    </source>
</evidence>
<proteinExistence type="predicted"/>
<dbReference type="Gene3D" id="1.25.40.10">
    <property type="entry name" value="Tetratricopeptide repeat domain"/>
    <property type="match status" value="2"/>
</dbReference>
<dbReference type="SUPFAM" id="SSF48452">
    <property type="entry name" value="TPR-like"/>
    <property type="match status" value="2"/>
</dbReference>
<accession>A0ABR2IJS1</accession>
<dbReference type="EMBL" id="JAPCWZ010000005">
    <property type="protein sequence ID" value="KAK8863457.1"/>
    <property type="molecule type" value="Genomic_DNA"/>
</dbReference>
<protein>
    <submittedName>
        <fullName evidence="2">Kinesin light chain</fullName>
    </submittedName>
</protein>
<dbReference type="InterPro" id="IPR011990">
    <property type="entry name" value="TPR-like_helical_dom_sf"/>
</dbReference>
<keyword evidence="3" id="KW-1185">Reference proteome</keyword>